<comment type="function">
    <text evidence="11">A helicase/nuclease that prepares dsDNA breaks (DSB) for recombinational DNA repair. Binds to DSBs and unwinds DNA via a highly rapid and processive ATP-dependent bidirectional helicase activity. Unwinds dsDNA until it encounters a Chi (crossover hotspot instigator) sequence from the 3' direction. Cuts ssDNA a few nucleotides 3' to the Chi site. The properties and activities of the enzyme are changed at Chi. The Chi-altered holoenzyme produces a long 3'-ssDNA overhang and facilitates RecA-binding to the ssDNA for homologous DNA recombination and repair. Holoenzyme degrades any linearized DNA that is unable to undergo homologous recombination. In the holoenzyme this subunit has ssDNA-dependent ATPase and 5'-3' helicase activity. When added to pre-assembled RecBC greatly stimulates nuclease activity and augments holoenzyme processivity. Negatively regulates the RecA-loading ability of RecBCD.</text>
</comment>
<keyword evidence="1 11" id="KW-0540">Nuclease</keyword>
<accession>A0A1H6B5M2</accession>
<sequence>MARLFSTFSQWVSYLAEKKILRPLDYQFAKFVSGIERNHKDEIMWLAALTSAQLGQGHICLNLDGDGELVTPSPDFIGLYGEVADEIDQLIYQVDWQQVVNSASTIAIFRASPSEATVTPLVYHQQRLYLQRYSDYEQSIASRLLSMAQPIPMSAETVRRMAGLLDRLFAREYYYLFSALRGLSAEQNTQVARQQLVCDYLDVIDPENIHWANVDQVVTKANNAQQLTELDREIPLSACLNWQKVAAAVALNQRFAVISGGPGTGKTTTVTKLLAAMVHQTEQGQALPTIKLVAPTGKAAARLTESIGKAVDALAIEPDIKSHIPTESSTLHRLLGAIPGRVEFRHNKSNPLHLDVLVLDEASMVDMPMMHRLLDALPAHARLILLGDKDQLASVEAGAVLSDICDFAQLGYSSQQNERIRELTQFDCRKAAVQKPLPAMLSPMADSLCVLQKSYRFDARSGIGQLAKQVNAANSYGFDQVWRREFSDIDWLPLSGDNYQQLIDRMVRAYKPYLTMINTADISRAELHSEQARNHWQQNLAKEVLASFASSRLLCALREGDFGVTGLNQRIEKRLKQRGVIGRGEEQWYLGRPVMVTRNDHGLGLFNGDIGICMWDQVADTPRLKVFFELPDGSIKSILPSRMPEHETAYAMTIHKSQGSEFAHTFMILPADFSPLLSKELIYTGITRAKSRFTLVADGKVIAKGIRHKTTRHSGLALRLISN</sequence>
<evidence type="ECO:0000313" key="14">
    <source>
        <dbReference type="EMBL" id="SEG55844.1"/>
    </source>
</evidence>
<feature type="binding site" evidence="11">
    <location>
        <begin position="260"/>
        <end position="267"/>
    </location>
    <ligand>
        <name>ATP</name>
        <dbReference type="ChEBI" id="CHEBI:30616"/>
    </ligand>
</feature>
<comment type="similarity">
    <text evidence="11">Belongs to the RecD family.</text>
</comment>
<evidence type="ECO:0000259" key="13">
    <source>
        <dbReference type="Pfam" id="PF21185"/>
    </source>
</evidence>
<dbReference type="PANTHER" id="PTHR43788:SF6">
    <property type="entry name" value="DNA HELICASE B"/>
    <property type="match status" value="1"/>
</dbReference>
<evidence type="ECO:0000256" key="2">
    <source>
        <dbReference type="ARBA" id="ARBA00022741"/>
    </source>
</evidence>
<dbReference type="HAMAP" id="MF_01487">
    <property type="entry name" value="RecD"/>
    <property type="match status" value="1"/>
</dbReference>
<dbReference type="Gene3D" id="3.40.50.300">
    <property type="entry name" value="P-loop containing nucleotide triphosphate hydrolases"/>
    <property type="match status" value="3"/>
</dbReference>
<evidence type="ECO:0000256" key="4">
    <source>
        <dbReference type="ARBA" id="ARBA00022801"/>
    </source>
</evidence>
<keyword evidence="8 11" id="KW-0238">DNA-binding</keyword>
<keyword evidence="6 11" id="KW-0269">Exonuclease</keyword>
<keyword evidence="9 11" id="KW-0234">DNA repair</keyword>
<gene>
    <name evidence="11" type="primary">recD</name>
    <name evidence="14" type="ORF">SAMN04488244_11972</name>
</gene>
<dbReference type="SUPFAM" id="SSF52540">
    <property type="entry name" value="P-loop containing nucleoside triphosphate hydrolases"/>
    <property type="match status" value="2"/>
</dbReference>
<feature type="domain" description="UvrD-like helicase C-terminal" evidence="12">
    <location>
        <begin position="649"/>
        <end position="696"/>
    </location>
</feature>
<evidence type="ECO:0000256" key="1">
    <source>
        <dbReference type="ARBA" id="ARBA00022722"/>
    </source>
</evidence>
<dbReference type="OrthoDB" id="9803432at2"/>
<dbReference type="GO" id="GO:0043139">
    <property type="term" value="F:5'-3' DNA helicase activity"/>
    <property type="evidence" value="ECO:0007669"/>
    <property type="project" value="UniProtKB-UniRule"/>
</dbReference>
<dbReference type="GO" id="GO:0008854">
    <property type="term" value="F:exodeoxyribonuclease V activity"/>
    <property type="evidence" value="ECO:0007669"/>
    <property type="project" value="InterPro"/>
</dbReference>
<dbReference type="Pfam" id="PF13538">
    <property type="entry name" value="UvrD_C_2"/>
    <property type="match status" value="1"/>
</dbReference>
<evidence type="ECO:0000256" key="11">
    <source>
        <dbReference type="HAMAP-Rule" id="MF_01487"/>
    </source>
</evidence>
<keyword evidence="2 11" id="KW-0547">Nucleotide-binding</keyword>
<comment type="catalytic activity">
    <reaction evidence="11">
        <text>ATP + H2O = ADP + phosphate + H(+)</text>
        <dbReference type="Rhea" id="RHEA:13065"/>
        <dbReference type="ChEBI" id="CHEBI:15377"/>
        <dbReference type="ChEBI" id="CHEBI:15378"/>
        <dbReference type="ChEBI" id="CHEBI:30616"/>
        <dbReference type="ChEBI" id="CHEBI:43474"/>
        <dbReference type="ChEBI" id="CHEBI:456216"/>
        <dbReference type="EC" id="5.6.2.3"/>
    </reaction>
</comment>
<feature type="domain" description="RecBCD enzyme subunit RecD N-terminal" evidence="13">
    <location>
        <begin position="17"/>
        <end position="129"/>
    </location>
</feature>
<dbReference type="InterPro" id="IPR050534">
    <property type="entry name" value="Coronavir_polyprotein_1ab"/>
</dbReference>
<proteinExistence type="inferred from homology"/>
<evidence type="ECO:0000256" key="7">
    <source>
        <dbReference type="ARBA" id="ARBA00022840"/>
    </source>
</evidence>
<organism evidence="14 15">
    <name type="scientific">Vibrio hangzhouensis</name>
    <dbReference type="NCBI Taxonomy" id="462991"/>
    <lineage>
        <taxon>Bacteria</taxon>
        <taxon>Pseudomonadati</taxon>
        <taxon>Pseudomonadota</taxon>
        <taxon>Gammaproteobacteria</taxon>
        <taxon>Vibrionales</taxon>
        <taxon>Vibrionaceae</taxon>
        <taxon>Vibrio</taxon>
    </lineage>
</organism>
<evidence type="ECO:0000256" key="8">
    <source>
        <dbReference type="ARBA" id="ARBA00023125"/>
    </source>
</evidence>
<keyword evidence="5 11" id="KW-0347">Helicase</keyword>
<dbReference type="Gene3D" id="1.10.10.1020">
    <property type="entry name" value="RecBCD complex, subunit RecD, N-terminal domain"/>
    <property type="match status" value="1"/>
</dbReference>
<dbReference type="PANTHER" id="PTHR43788">
    <property type="entry name" value="DNA2/NAM7 HELICASE FAMILY MEMBER"/>
    <property type="match status" value="1"/>
</dbReference>
<comment type="miscellaneous">
    <text evidence="11">In the RecBCD complex, RecB has a slow 3'-5' helicase, an exonuclease activity and loads RecA onto ssDNA, RecD has a fast 5'-3' helicase activity, while RecC stimulates the ATPase and processivity of the RecB helicase and contributes to recognition of the Chi site.</text>
</comment>
<dbReference type="AlphaFoldDB" id="A0A1H6B5M2"/>
<dbReference type="InterPro" id="IPR049550">
    <property type="entry name" value="RecD_N"/>
</dbReference>
<keyword evidence="10 11" id="KW-0413">Isomerase</keyword>
<dbReference type="InterPro" id="IPR027417">
    <property type="entry name" value="P-loop_NTPase"/>
</dbReference>
<dbReference type="GO" id="GO:0016887">
    <property type="term" value="F:ATP hydrolysis activity"/>
    <property type="evidence" value="ECO:0007669"/>
    <property type="project" value="RHEA"/>
</dbReference>
<keyword evidence="7 11" id="KW-0067">ATP-binding</keyword>
<comment type="subunit">
    <text evidence="11">Heterotrimer of RecB, RecC and RecD. All subunits contribute to DNA-binding.</text>
</comment>
<dbReference type="Pfam" id="PF13245">
    <property type="entry name" value="AAA_19"/>
    <property type="match status" value="1"/>
</dbReference>
<evidence type="ECO:0000256" key="9">
    <source>
        <dbReference type="ARBA" id="ARBA00023204"/>
    </source>
</evidence>
<reference evidence="15" key="1">
    <citation type="submission" date="2016-10" db="EMBL/GenBank/DDBJ databases">
        <authorList>
            <person name="Varghese N."/>
            <person name="Submissions S."/>
        </authorList>
    </citation>
    <scope>NUCLEOTIDE SEQUENCE [LARGE SCALE GENOMIC DNA]</scope>
    <source>
        <strain evidence="15">CGMCC 1.7062</strain>
    </source>
</reference>
<evidence type="ECO:0000256" key="6">
    <source>
        <dbReference type="ARBA" id="ARBA00022839"/>
    </source>
</evidence>
<keyword evidence="4 11" id="KW-0378">Hydrolase</keyword>
<dbReference type="EC" id="5.6.2.3" evidence="11"/>
<dbReference type="GO" id="GO:0000724">
    <property type="term" value="P:double-strand break repair via homologous recombination"/>
    <property type="evidence" value="ECO:0007669"/>
    <property type="project" value="UniProtKB-UniRule"/>
</dbReference>
<dbReference type="Pfam" id="PF21185">
    <property type="entry name" value="RecD_N"/>
    <property type="match status" value="1"/>
</dbReference>
<dbReference type="EMBL" id="FNVG01000019">
    <property type="protein sequence ID" value="SEG55844.1"/>
    <property type="molecule type" value="Genomic_DNA"/>
</dbReference>
<dbReference type="FunFam" id="3.40.50.300:FF:000912">
    <property type="entry name" value="RecBCD enzyme subunit RecD"/>
    <property type="match status" value="1"/>
</dbReference>
<dbReference type="CDD" id="cd18809">
    <property type="entry name" value="SF1_C_RecD"/>
    <property type="match status" value="1"/>
</dbReference>
<dbReference type="GO" id="GO:0017116">
    <property type="term" value="F:single-stranded DNA helicase activity"/>
    <property type="evidence" value="ECO:0007669"/>
    <property type="project" value="TreeGrafter"/>
</dbReference>
<dbReference type="GO" id="GO:0005524">
    <property type="term" value="F:ATP binding"/>
    <property type="evidence" value="ECO:0007669"/>
    <property type="project" value="UniProtKB-UniRule"/>
</dbReference>
<dbReference type="RefSeq" id="WP_103881585.1">
    <property type="nucleotide sequence ID" value="NZ_FNVG01000019.1"/>
</dbReference>
<dbReference type="Proteomes" id="UP000236721">
    <property type="component" value="Unassembled WGS sequence"/>
</dbReference>
<dbReference type="InterPro" id="IPR041851">
    <property type="entry name" value="RecD_N_sf"/>
</dbReference>
<keyword evidence="3 11" id="KW-0227">DNA damage</keyword>
<evidence type="ECO:0000256" key="5">
    <source>
        <dbReference type="ARBA" id="ARBA00022806"/>
    </source>
</evidence>
<evidence type="ECO:0000256" key="10">
    <source>
        <dbReference type="ARBA" id="ARBA00023235"/>
    </source>
</evidence>
<name>A0A1H6B5M2_9VIBR</name>
<protein>
    <recommendedName>
        <fullName evidence="11">RecBCD enzyme subunit RecD</fullName>
        <ecNumber evidence="11">5.6.2.3</ecNumber>
    </recommendedName>
    <alternativeName>
        <fullName evidence="11">DNA 5'-3' helicase subunit RecD</fullName>
    </alternativeName>
    <alternativeName>
        <fullName evidence="11">Exonuclease V subunit RecD</fullName>
        <shortName evidence="11">ExoV subunit RecD</shortName>
    </alternativeName>
    <alternativeName>
        <fullName evidence="11">Helicase/nuclease RecBCD subunit RecD</fullName>
    </alternativeName>
</protein>
<dbReference type="NCBIfam" id="TIGR01447">
    <property type="entry name" value="recD"/>
    <property type="match status" value="1"/>
</dbReference>
<dbReference type="GO" id="GO:0009338">
    <property type="term" value="C:exodeoxyribonuclease V complex"/>
    <property type="evidence" value="ECO:0007669"/>
    <property type="project" value="InterPro"/>
</dbReference>
<keyword evidence="15" id="KW-1185">Reference proteome</keyword>
<dbReference type="GO" id="GO:0003677">
    <property type="term" value="F:DNA binding"/>
    <property type="evidence" value="ECO:0007669"/>
    <property type="project" value="UniProtKB-UniRule"/>
</dbReference>
<evidence type="ECO:0000259" key="12">
    <source>
        <dbReference type="Pfam" id="PF13538"/>
    </source>
</evidence>
<evidence type="ECO:0000313" key="15">
    <source>
        <dbReference type="Proteomes" id="UP000236721"/>
    </source>
</evidence>
<dbReference type="InterPro" id="IPR006344">
    <property type="entry name" value="RecD"/>
</dbReference>
<dbReference type="InterPro" id="IPR027785">
    <property type="entry name" value="UvrD-like_helicase_C"/>
</dbReference>
<evidence type="ECO:0000256" key="3">
    <source>
        <dbReference type="ARBA" id="ARBA00022763"/>
    </source>
</evidence>
<dbReference type="CDD" id="cd17933">
    <property type="entry name" value="DEXSc_RecD-like"/>
    <property type="match status" value="1"/>
</dbReference>